<dbReference type="Proteomes" id="UP000599523">
    <property type="component" value="Unassembled WGS sequence"/>
</dbReference>
<organism evidence="3 4">
    <name type="scientific">Azoarcus taiwanensis</name>
    <dbReference type="NCBI Taxonomy" id="666964"/>
    <lineage>
        <taxon>Bacteria</taxon>
        <taxon>Pseudomonadati</taxon>
        <taxon>Pseudomonadota</taxon>
        <taxon>Betaproteobacteria</taxon>
        <taxon>Rhodocyclales</taxon>
        <taxon>Zoogloeaceae</taxon>
        <taxon>Azoarcus</taxon>
    </lineage>
</organism>
<evidence type="ECO:0000256" key="2">
    <source>
        <dbReference type="SAM" id="Phobius"/>
    </source>
</evidence>
<keyword evidence="2" id="KW-0472">Membrane</keyword>
<feature type="non-terminal residue" evidence="3">
    <location>
        <position position="86"/>
    </location>
</feature>
<dbReference type="EMBL" id="WTVM01000308">
    <property type="protein sequence ID" value="NMG05310.1"/>
    <property type="molecule type" value="Genomic_DNA"/>
</dbReference>
<evidence type="ECO:0000313" key="4">
    <source>
        <dbReference type="Proteomes" id="UP000599523"/>
    </source>
</evidence>
<reference evidence="3" key="1">
    <citation type="submission" date="2019-12" db="EMBL/GenBank/DDBJ databases">
        <title>Comparative genomics gives insights into the taxonomy of the Azoarcus-Aromatoleum group and reveals separate origins of nif in the plant-associated Azoarcus and non-plant-associated Aromatoleum sub-groups.</title>
        <authorList>
            <person name="Lafos M."/>
            <person name="Maluk M."/>
            <person name="Batista M."/>
            <person name="Junghare M."/>
            <person name="Carmona M."/>
            <person name="Faoro H."/>
            <person name="Cruz L.M."/>
            <person name="Battistoni F."/>
            <person name="De Souza E."/>
            <person name="Pedrosa F."/>
            <person name="Chen W.-M."/>
            <person name="Poole P.S."/>
            <person name="Dixon R.A."/>
            <person name="James E.K."/>
        </authorList>
    </citation>
    <scope>NUCLEOTIDE SEQUENCE</scope>
    <source>
        <strain evidence="3">NSC3</strain>
    </source>
</reference>
<protein>
    <submittedName>
        <fullName evidence="3">Uncharacterized protein</fullName>
    </submittedName>
</protein>
<keyword evidence="4" id="KW-1185">Reference proteome</keyword>
<proteinExistence type="predicted"/>
<sequence length="86" mass="9776">MRSTCPSTAMAEAPESPAKEPRPRRRWLRWTIDIAIVIAIVFAVQAWRTRDVPDQPVTDFVFLTQHGEVSSFAEWRRAQPEGAVAI</sequence>
<dbReference type="AlphaFoldDB" id="A0A972FIE8"/>
<gene>
    <name evidence="3" type="ORF">GPA21_20460</name>
</gene>
<keyword evidence="2" id="KW-0812">Transmembrane</keyword>
<keyword evidence="2" id="KW-1133">Transmembrane helix</keyword>
<evidence type="ECO:0000256" key="1">
    <source>
        <dbReference type="SAM" id="MobiDB-lite"/>
    </source>
</evidence>
<feature type="transmembrane region" description="Helical" evidence="2">
    <location>
        <begin position="27"/>
        <end position="47"/>
    </location>
</feature>
<comment type="caution">
    <text evidence="3">The sequence shown here is derived from an EMBL/GenBank/DDBJ whole genome shotgun (WGS) entry which is preliminary data.</text>
</comment>
<feature type="region of interest" description="Disordered" evidence="1">
    <location>
        <begin position="1"/>
        <end position="23"/>
    </location>
</feature>
<name>A0A972FIE8_9RHOO</name>
<accession>A0A972FIE8</accession>
<evidence type="ECO:0000313" key="3">
    <source>
        <dbReference type="EMBL" id="NMG05310.1"/>
    </source>
</evidence>